<accession>B9XNF4</accession>
<dbReference type="STRING" id="320771.Cflav_PD1514"/>
<dbReference type="InterPro" id="IPR003599">
    <property type="entry name" value="Ig_sub"/>
</dbReference>
<dbReference type="SUPFAM" id="SSF48726">
    <property type="entry name" value="Immunoglobulin"/>
    <property type="match status" value="5"/>
</dbReference>
<dbReference type="PANTHER" id="PTHR10075">
    <property type="entry name" value="BASIGIN RELATED"/>
    <property type="match status" value="1"/>
</dbReference>
<dbReference type="Gene3D" id="2.60.120.200">
    <property type="match status" value="3"/>
</dbReference>
<sequence precursor="true">MKTFISSPIEQCVRKVARMVWAKKAISGFVMASLMASASAEAQIQTAGSLFVNIDATTLPPGAVSDITNSGTLGGYFETRPGGVFVGATNAVNGIQFVGTNYMVLVNGIGGALIPPPSGLVGSNATASIEVWAYNPSVADDECMVAWGRRGTTGQNMAFEYGYNAGLGAVTHTGTANDISWDNFGGTPLNNRWHHLAYTYDGTNESVYVDGALANSKQVTLNIATNAGISLAAQWTNSVISTAPAFATLGIARVRIHDGALTPAQVLANFNTEKATFISPGPTSQFLTSGPTHRYSFNEPATNDATGLAIHDSAGTADGVVQGLSATQTVGQYANGRLVLPGGAQNTTAYADFPNGLLSVNGTNNGGSGEVSIEVWYKNTGGQSLSWARVFDFGSVGTNGIPGMELTGPGGYPAAGATGPDTLYYSAQMSTGVNQRRLGWQHRDPLPDGSTNGSTSGDVFMMNSFQTDRHVVVTWQESTGQIIAYENGTRVAAVFATNSINAINDVNLWLGRSQGGVGDGGLAGEFDEFRIYNKVLTPGQVVGNFQVGPNTVNTGEQAPSITVQPLGLTILQGSSVSFSIVASGSPAVSYQWTRNGTPISAATNKLYTLAAASTSNNGDVYSCVISNFAGATAHTLASANATVTVIPNQALPAQFLHETRDGTRDNYNSASSGIVGGLFTSGSTPVPVTHLGFYDMNKDGLNRDHRVGIFSADATTLLASVTVPAGTSALLTNGYRWVALDTPFVLSPNTTYILEAEVFANDGDGWPDIFIPGQWNPYFVGTNGPASRQGRFTGGAWPSSPLSTSTANGTYGAPNLASLPVGPVIASMLQTSVTQYAGLSVTIPAIVNGEGPVAAQWYKGSAPGTLLVGQTNSSLVLSTLTAADAGDYYVIASNAVGTAQSGIVTLTVLADTPVSFTQQPASISVPENYAASFTVAATGTPPIAYQWTRNGTPITGATNTDYSIAAVSSTNSGETYSCIVSNFANSAPHVITSIVATLTVQPNRAPTMQVLYESRTPNRDDYPPNSAAGGSVGGQFPVGPTDALVTHLGFADSGGDGLNRDHHVGIFSISGTLLASVIVPAGTDAYYTNGYRWMALNPPIVLTNNTTYVLLGEVFSGDGDFWPDVFSPTNWNSYYVGNGDPSQRIGRFVGSAWPAAATSGGSANTMYAAPNMAILPVGLPQINMLQSNVTLYVGDNITLFSIPNGQAPLTLQWYKAPNTPLTGQTNTSLALNNLAQANSGTYYVVGTNPQGTAQSSNVTLSVLAITPPIINQQPVSQTVYLHQRATFSISAVGQQPLNYQWKFNGTPIAGANSSSLTVINPTAANVGNYSVTISNSLGTTNSASASLTVTSLPDGSYGAAVLNANPVIYYRFDEAGSGTNLAFNLGNLGVAGNGTYEGAFVGGSGPVPPDFANFENPNPAPTFDGLSTDILVPALNFNTNAPVSVTMAAWINKPLAQEAYAGIIFYRGLAGANGFGIKQDPNSGGDVLEYHWNNTYFNFASGVGVPDSQWVLAALIVQPNQAILYLHDSTGTVMATNVAAHTAVAFSDSATHVGWDTAGTASSPRRFYGQIDEAMIFDRALAPAELDALYAAASAPQVKISATLSGSNLILNWATGTLQQADEAAGPYSDVTAATSPYSVSASAARKFYRVRVQ</sequence>
<dbReference type="Pfam" id="PF13927">
    <property type="entry name" value="Ig_3"/>
    <property type="match status" value="3"/>
</dbReference>
<dbReference type="CDD" id="cd00096">
    <property type="entry name" value="Ig"/>
    <property type="match status" value="1"/>
</dbReference>
<keyword evidence="5" id="KW-1185">Reference proteome</keyword>
<dbReference type="InterPro" id="IPR036179">
    <property type="entry name" value="Ig-like_dom_sf"/>
</dbReference>
<dbReference type="EMBL" id="ABOX02000040">
    <property type="protein sequence ID" value="EEF58613.1"/>
    <property type="molecule type" value="Genomic_DNA"/>
</dbReference>
<comment type="caution">
    <text evidence="4">The sequence shown here is derived from an EMBL/GenBank/DDBJ whole genome shotgun (WGS) entry which is preliminary data.</text>
</comment>
<dbReference type="RefSeq" id="WP_007417341.1">
    <property type="nucleotide sequence ID" value="NZ_ABOX02000040.1"/>
</dbReference>
<evidence type="ECO:0000313" key="4">
    <source>
        <dbReference type="EMBL" id="EEF58613.1"/>
    </source>
</evidence>
<feature type="chain" id="PRO_5002893115" evidence="2">
    <location>
        <begin position="43"/>
        <end position="1654"/>
    </location>
</feature>
<dbReference type="SMART" id="SM00408">
    <property type="entry name" value="IGc2"/>
    <property type="match status" value="4"/>
</dbReference>
<dbReference type="GO" id="GO:0098632">
    <property type="term" value="F:cell-cell adhesion mediator activity"/>
    <property type="evidence" value="ECO:0007669"/>
    <property type="project" value="TreeGrafter"/>
</dbReference>
<dbReference type="SUPFAM" id="SSF49899">
    <property type="entry name" value="Concanavalin A-like lectins/glucanases"/>
    <property type="match status" value="3"/>
</dbReference>
<dbReference type="GO" id="GO:0005886">
    <property type="term" value="C:plasma membrane"/>
    <property type="evidence" value="ECO:0007669"/>
    <property type="project" value="TreeGrafter"/>
</dbReference>
<name>B9XNF4_PEDPL</name>
<dbReference type="SMART" id="SM00409">
    <property type="entry name" value="IG"/>
    <property type="match status" value="5"/>
</dbReference>
<keyword evidence="2" id="KW-0732">Signal</keyword>
<evidence type="ECO:0000313" key="5">
    <source>
        <dbReference type="Proteomes" id="UP000003688"/>
    </source>
</evidence>
<evidence type="ECO:0000256" key="1">
    <source>
        <dbReference type="ARBA" id="ARBA00023319"/>
    </source>
</evidence>
<dbReference type="GO" id="GO:0007156">
    <property type="term" value="P:homophilic cell adhesion via plasma membrane adhesion molecules"/>
    <property type="evidence" value="ECO:0007669"/>
    <property type="project" value="TreeGrafter"/>
</dbReference>
<dbReference type="InterPro" id="IPR003598">
    <property type="entry name" value="Ig_sub2"/>
</dbReference>
<reference evidence="4 5" key="1">
    <citation type="journal article" date="2011" name="J. Bacteriol.">
        <title>Genome sequence of 'Pedosphaera parvula' Ellin514, an aerobic Verrucomicrobial isolate from pasture soil.</title>
        <authorList>
            <person name="Kant R."/>
            <person name="van Passel M.W."/>
            <person name="Sangwan P."/>
            <person name="Palva A."/>
            <person name="Lucas S."/>
            <person name="Copeland A."/>
            <person name="Lapidus A."/>
            <person name="Glavina Del Rio T."/>
            <person name="Dalin E."/>
            <person name="Tice H."/>
            <person name="Bruce D."/>
            <person name="Goodwin L."/>
            <person name="Pitluck S."/>
            <person name="Chertkov O."/>
            <person name="Larimer F.W."/>
            <person name="Land M.L."/>
            <person name="Hauser L."/>
            <person name="Brettin T.S."/>
            <person name="Detter J.C."/>
            <person name="Han S."/>
            <person name="de Vos W.M."/>
            <person name="Janssen P.H."/>
            <person name="Smidt H."/>
        </authorList>
    </citation>
    <scope>NUCLEOTIDE SEQUENCE [LARGE SCALE GENOMIC DNA]</scope>
    <source>
        <strain evidence="4 5">Ellin514</strain>
    </source>
</reference>
<dbReference type="InterPro" id="IPR013783">
    <property type="entry name" value="Ig-like_fold"/>
</dbReference>
<feature type="domain" description="Ig-like" evidence="3">
    <location>
        <begin position="823"/>
        <end position="907"/>
    </location>
</feature>
<dbReference type="OrthoDB" id="198912at2"/>
<feature type="domain" description="Ig-like" evidence="3">
    <location>
        <begin position="1180"/>
        <end position="1261"/>
    </location>
</feature>
<dbReference type="Proteomes" id="UP000003688">
    <property type="component" value="Unassembled WGS sequence"/>
</dbReference>
<gene>
    <name evidence="4" type="ORF">Cflav_PD1514</name>
</gene>
<protein>
    <submittedName>
        <fullName evidence="4">Immunoglobulin I-set domain protein</fullName>
    </submittedName>
</protein>
<proteinExistence type="predicted"/>
<dbReference type="PROSITE" id="PS50835">
    <property type="entry name" value="IG_LIKE"/>
    <property type="match status" value="4"/>
</dbReference>
<feature type="signal peptide" evidence="2">
    <location>
        <begin position="1"/>
        <end position="42"/>
    </location>
</feature>
<organism evidence="4 5">
    <name type="scientific">Pedosphaera parvula (strain Ellin514)</name>
    <dbReference type="NCBI Taxonomy" id="320771"/>
    <lineage>
        <taxon>Bacteria</taxon>
        <taxon>Pseudomonadati</taxon>
        <taxon>Verrucomicrobiota</taxon>
        <taxon>Pedosphaerae</taxon>
        <taxon>Pedosphaerales</taxon>
        <taxon>Pedosphaeraceae</taxon>
        <taxon>Pedosphaera</taxon>
    </lineage>
</organism>
<feature type="domain" description="Ig-like" evidence="3">
    <location>
        <begin position="913"/>
        <end position="995"/>
    </location>
</feature>
<dbReference type="Pfam" id="PF13385">
    <property type="entry name" value="Laminin_G_3"/>
    <property type="match status" value="3"/>
</dbReference>
<evidence type="ECO:0000256" key="2">
    <source>
        <dbReference type="SAM" id="SignalP"/>
    </source>
</evidence>
<dbReference type="PANTHER" id="PTHR10075:SF100">
    <property type="entry name" value="FASCICLIN-2"/>
    <property type="match status" value="1"/>
</dbReference>
<dbReference type="Gene3D" id="2.60.40.10">
    <property type="entry name" value="Immunoglobulins"/>
    <property type="match status" value="5"/>
</dbReference>
<dbReference type="InterPro" id="IPR013320">
    <property type="entry name" value="ConA-like_dom_sf"/>
</dbReference>
<feature type="domain" description="Ig-like" evidence="3">
    <location>
        <begin position="559"/>
        <end position="644"/>
    </location>
</feature>
<dbReference type="InterPro" id="IPR007110">
    <property type="entry name" value="Ig-like_dom"/>
</dbReference>
<evidence type="ECO:0000259" key="3">
    <source>
        <dbReference type="PROSITE" id="PS50835"/>
    </source>
</evidence>
<keyword evidence="1" id="KW-0393">Immunoglobulin domain</keyword>